<evidence type="ECO:0000256" key="1">
    <source>
        <dbReference type="SAM" id="MobiDB-lite"/>
    </source>
</evidence>
<dbReference type="Proteomes" id="UP000001075">
    <property type="component" value="Unassembled WGS sequence"/>
</dbReference>
<protein>
    <submittedName>
        <fullName evidence="2">Uncharacterized protein</fullName>
    </submittedName>
</protein>
<feature type="region of interest" description="Disordered" evidence="1">
    <location>
        <begin position="18"/>
        <end position="54"/>
    </location>
</feature>
<evidence type="ECO:0000313" key="2">
    <source>
        <dbReference type="EMBL" id="EGV92190.1"/>
    </source>
</evidence>
<sequence length="54" mass="5896">MLEDTGLQAFFSNVETDYEVDEIPGPSSSGEAGPKAKSIHIQAEVRDRLQTPHP</sequence>
<accession>G3HME7</accession>
<gene>
    <name evidence="2" type="ORF">I79_011907</name>
</gene>
<feature type="compositionally biased region" description="Basic and acidic residues" evidence="1">
    <location>
        <begin position="43"/>
        <end position="54"/>
    </location>
</feature>
<reference evidence="3" key="1">
    <citation type="journal article" date="2011" name="Nat. Biotechnol.">
        <title>The genomic sequence of the Chinese hamster ovary (CHO)-K1 cell line.</title>
        <authorList>
            <person name="Xu X."/>
            <person name="Nagarajan H."/>
            <person name="Lewis N.E."/>
            <person name="Pan S."/>
            <person name="Cai Z."/>
            <person name="Liu X."/>
            <person name="Chen W."/>
            <person name="Xie M."/>
            <person name="Wang W."/>
            <person name="Hammond S."/>
            <person name="Andersen M.R."/>
            <person name="Neff N."/>
            <person name="Passarelli B."/>
            <person name="Koh W."/>
            <person name="Fan H.C."/>
            <person name="Wang J."/>
            <person name="Gui Y."/>
            <person name="Lee K.H."/>
            <person name="Betenbaugh M.J."/>
            <person name="Quake S.R."/>
            <person name="Famili I."/>
            <person name="Palsson B.O."/>
            <person name="Wang J."/>
        </authorList>
    </citation>
    <scope>NUCLEOTIDE SEQUENCE [LARGE SCALE GENOMIC DNA]</scope>
    <source>
        <strain evidence="3">CHO K1 cell line</strain>
    </source>
</reference>
<dbReference type="EMBL" id="JH000508">
    <property type="protein sequence ID" value="EGV92190.1"/>
    <property type="molecule type" value="Genomic_DNA"/>
</dbReference>
<evidence type="ECO:0000313" key="3">
    <source>
        <dbReference type="Proteomes" id="UP000001075"/>
    </source>
</evidence>
<name>G3HME7_CRIGR</name>
<proteinExistence type="predicted"/>
<organism evidence="2 3">
    <name type="scientific">Cricetulus griseus</name>
    <name type="common">Chinese hamster</name>
    <name type="synonym">Cricetulus barabensis griseus</name>
    <dbReference type="NCBI Taxonomy" id="10029"/>
    <lineage>
        <taxon>Eukaryota</taxon>
        <taxon>Metazoa</taxon>
        <taxon>Chordata</taxon>
        <taxon>Craniata</taxon>
        <taxon>Vertebrata</taxon>
        <taxon>Euteleostomi</taxon>
        <taxon>Mammalia</taxon>
        <taxon>Eutheria</taxon>
        <taxon>Euarchontoglires</taxon>
        <taxon>Glires</taxon>
        <taxon>Rodentia</taxon>
        <taxon>Myomorpha</taxon>
        <taxon>Muroidea</taxon>
        <taxon>Cricetidae</taxon>
        <taxon>Cricetinae</taxon>
        <taxon>Cricetulus</taxon>
    </lineage>
</organism>
<dbReference type="AlphaFoldDB" id="G3HME7"/>
<dbReference type="InParanoid" id="G3HME7"/>